<evidence type="ECO:0000313" key="4">
    <source>
        <dbReference type="Proteomes" id="UP000294929"/>
    </source>
</evidence>
<feature type="non-terminal residue" evidence="3">
    <location>
        <position position="660"/>
    </location>
</feature>
<evidence type="ECO:0000313" key="3">
    <source>
        <dbReference type="EMBL" id="TDK84865.1"/>
    </source>
</evidence>
<evidence type="ECO:0000256" key="1">
    <source>
        <dbReference type="SAM" id="MobiDB-lite"/>
    </source>
</evidence>
<protein>
    <submittedName>
        <fullName evidence="3">DUF222 domain-containing protein</fullName>
    </submittedName>
</protein>
<feature type="compositionally biased region" description="Pro residues" evidence="1">
    <location>
        <begin position="287"/>
        <end position="320"/>
    </location>
</feature>
<feature type="region of interest" description="Disordered" evidence="1">
    <location>
        <begin position="591"/>
        <end position="642"/>
    </location>
</feature>
<dbReference type="Pfam" id="PF02720">
    <property type="entry name" value="DUF222"/>
    <property type="match status" value="1"/>
</dbReference>
<reference evidence="3 4" key="1">
    <citation type="submission" date="2019-01" db="EMBL/GenBank/DDBJ databases">
        <title>High-quality-draft genome sequences of five non-tuberculosis mycobacteriaceae isolated from a nosocomial environment.</title>
        <authorList>
            <person name="Tiago I."/>
            <person name="Alarico S."/>
            <person name="Pereira S.G."/>
            <person name="Coelho C."/>
            <person name="Maranha A."/>
            <person name="Empadinhas N."/>
        </authorList>
    </citation>
    <scope>NUCLEOTIDE SEQUENCE [LARGE SCALE GENOMIC DNA]</scope>
    <source>
        <strain evidence="3 4">24AIII</strain>
    </source>
</reference>
<feature type="region of interest" description="Disordered" evidence="1">
    <location>
        <begin position="282"/>
        <end position="381"/>
    </location>
</feature>
<comment type="caution">
    <text evidence="3">The sequence shown here is derived from an EMBL/GenBank/DDBJ whole genome shotgun (WGS) entry which is preliminary data.</text>
</comment>
<accession>A0A4R5W889</accession>
<dbReference type="EMBL" id="SDLO01000030">
    <property type="protein sequence ID" value="TDK84865.1"/>
    <property type="molecule type" value="Genomic_DNA"/>
</dbReference>
<name>A0A4R5W889_MYCMU</name>
<dbReference type="InterPro" id="IPR003870">
    <property type="entry name" value="DUF222"/>
</dbReference>
<dbReference type="AlphaFoldDB" id="A0A4R5W889"/>
<proteinExistence type="predicted"/>
<gene>
    <name evidence="3" type="ORF">EUA03_24300</name>
</gene>
<feature type="domain" description="HNH nuclease" evidence="2">
    <location>
        <begin position="436"/>
        <end position="487"/>
    </location>
</feature>
<dbReference type="SMART" id="SM00507">
    <property type="entry name" value="HNHc"/>
    <property type="match status" value="1"/>
</dbReference>
<evidence type="ECO:0000259" key="2">
    <source>
        <dbReference type="SMART" id="SM00507"/>
    </source>
</evidence>
<organism evidence="3 4">
    <name type="scientific">Mycolicibacterium mucogenicum</name>
    <name type="common">Mycobacterium mucogenicum</name>
    <dbReference type="NCBI Taxonomy" id="56689"/>
    <lineage>
        <taxon>Bacteria</taxon>
        <taxon>Bacillati</taxon>
        <taxon>Actinomycetota</taxon>
        <taxon>Actinomycetes</taxon>
        <taxon>Mycobacteriales</taxon>
        <taxon>Mycobacteriaceae</taxon>
        <taxon>Mycolicibacterium</taxon>
    </lineage>
</organism>
<sequence length="660" mass="69821">MFEHSGIGAGGVPVHDAGVVDLMIHFARVSNVAECGKFRAIADLVALRVDDQDGRQWWACDGWDAAVAEVGAALGLGKREASGQLSIAVALRFRLPRVAAVFADGGVSARTVGAICWRTRLVEDANTLAVIDAALAGALSEWAGLSRKKIEKKIDGWVQKFDPAAVLKVRSAARRRGVGVGKPDDETGVASIWGALLATDAELLDRVLTEMARQVCENDPRTFGQRRADALGVLAARGDRLACQCGNPDCPAAGPDARATAVMIHVLTNGLPAPVADPLLSGDPAAPLVPTPEPSAPEPVFTPEPSPEPFSTPQSEPIPAPANDTAPTPMSGSAPVAGSRPAETLAPAAFEPGGETAPTQTAGPAPESCPAPVSSPSVATAVKPPAPVRTPVGYVLGGGVVPPAVLADLVARGAKVRTVASAADLDEVPRYRPSAAMDEFVRMRAMTCMFPGCDHPATASDIDHTIPWPAGPTHPGNLNPKCRKHHLLKTFYGGPDGWQDRQQPDGTIVWTAPTGHTYISVPESRILFPRTITDTPLPNPPPETVDLDTVTAPGRSIMMPIRRRTRAQDQAQRNAYERALNQADIDAQEAAREAFARQRKEREEREAARQAEEQQQSQEKAERPPADSDIPPPLLLAVVEDDDVGVIGVDDDALMRTPRS</sequence>
<dbReference type="RefSeq" id="WP_133428189.1">
    <property type="nucleotide sequence ID" value="NZ_SDLO01000030.1"/>
</dbReference>
<dbReference type="Proteomes" id="UP000294929">
    <property type="component" value="Unassembled WGS sequence"/>
</dbReference>
<feature type="compositionally biased region" description="Low complexity" evidence="1">
    <location>
        <begin position="364"/>
        <end position="381"/>
    </location>
</feature>
<dbReference type="CDD" id="cd00085">
    <property type="entry name" value="HNHc"/>
    <property type="match status" value="1"/>
</dbReference>
<feature type="compositionally biased region" description="Basic and acidic residues" evidence="1">
    <location>
        <begin position="591"/>
        <end position="612"/>
    </location>
</feature>
<dbReference type="InterPro" id="IPR003615">
    <property type="entry name" value="HNH_nuc"/>
</dbReference>